<feature type="compositionally biased region" description="Basic residues" evidence="1">
    <location>
        <begin position="43"/>
        <end position="58"/>
    </location>
</feature>
<comment type="caution">
    <text evidence="2">The sequence shown here is derived from an EMBL/GenBank/DDBJ whole genome shotgun (WGS) entry which is preliminary data.</text>
</comment>
<accession>A0A699X407</accession>
<evidence type="ECO:0000256" key="1">
    <source>
        <dbReference type="SAM" id="MobiDB-lite"/>
    </source>
</evidence>
<proteinExistence type="predicted"/>
<organism evidence="2">
    <name type="scientific">Tanacetum cinerariifolium</name>
    <name type="common">Dalmatian daisy</name>
    <name type="synonym">Chrysanthemum cinerariifolium</name>
    <dbReference type="NCBI Taxonomy" id="118510"/>
    <lineage>
        <taxon>Eukaryota</taxon>
        <taxon>Viridiplantae</taxon>
        <taxon>Streptophyta</taxon>
        <taxon>Embryophyta</taxon>
        <taxon>Tracheophyta</taxon>
        <taxon>Spermatophyta</taxon>
        <taxon>Magnoliopsida</taxon>
        <taxon>eudicotyledons</taxon>
        <taxon>Gunneridae</taxon>
        <taxon>Pentapetalae</taxon>
        <taxon>asterids</taxon>
        <taxon>campanulids</taxon>
        <taxon>Asterales</taxon>
        <taxon>Asteraceae</taxon>
        <taxon>Asteroideae</taxon>
        <taxon>Anthemideae</taxon>
        <taxon>Anthemidinae</taxon>
        <taxon>Tanacetum</taxon>
    </lineage>
</organism>
<reference evidence="2" key="1">
    <citation type="journal article" date="2019" name="Sci. Rep.">
        <title>Draft genome of Tanacetum cinerariifolium, the natural source of mosquito coil.</title>
        <authorList>
            <person name="Yamashiro T."/>
            <person name="Shiraishi A."/>
            <person name="Satake H."/>
            <person name="Nakayama K."/>
        </authorList>
    </citation>
    <scope>NUCLEOTIDE SEQUENCE</scope>
</reference>
<dbReference type="GO" id="GO:0003964">
    <property type="term" value="F:RNA-directed DNA polymerase activity"/>
    <property type="evidence" value="ECO:0007669"/>
    <property type="project" value="UniProtKB-KW"/>
</dbReference>
<keyword evidence="2" id="KW-0548">Nucleotidyltransferase</keyword>
<protein>
    <submittedName>
        <fullName evidence="2">RNA-directed DNA polymerase, eukaryota, reverse transcriptase zinc-binding domain protein</fullName>
    </submittedName>
</protein>
<feature type="region of interest" description="Disordered" evidence="1">
    <location>
        <begin position="28"/>
        <end position="75"/>
    </location>
</feature>
<dbReference type="AlphaFoldDB" id="A0A699X407"/>
<dbReference type="EMBL" id="BKCJ011769437">
    <property type="protein sequence ID" value="GFD51384.1"/>
    <property type="molecule type" value="Genomic_DNA"/>
</dbReference>
<sequence>MSIDSNKPLDHILEEYITLTGMSSAGLSHKPFVSSGESNPLRSRGRPRGVKNRLKSVKIKVQSPGSASDGAGAIL</sequence>
<keyword evidence="2" id="KW-0808">Transferase</keyword>
<keyword evidence="2" id="KW-0695">RNA-directed DNA polymerase</keyword>
<gene>
    <name evidence="2" type="ORF">Tci_923353</name>
</gene>
<feature type="non-terminal residue" evidence="2">
    <location>
        <position position="75"/>
    </location>
</feature>
<name>A0A699X407_TANCI</name>
<evidence type="ECO:0000313" key="2">
    <source>
        <dbReference type="EMBL" id="GFD51384.1"/>
    </source>
</evidence>